<protein>
    <submittedName>
        <fullName evidence="2">Uncharacterized protein</fullName>
    </submittedName>
</protein>
<reference evidence="2 3" key="1">
    <citation type="journal article" date="2012" name="Science">
        <title>The Paleozoic origin of enzymatic lignin decomposition reconstructed from 31 fungal genomes.</title>
        <authorList>
            <person name="Floudas D."/>
            <person name="Binder M."/>
            <person name="Riley R."/>
            <person name="Barry K."/>
            <person name="Blanchette R.A."/>
            <person name="Henrissat B."/>
            <person name="Martinez A.T."/>
            <person name="Otillar R."/>
            <person name="Spatafora J.W."/>
            <person name="Yadav J.S."/>
            <person name="Aerts A."/>
            <person name="Benoit I."/>
            <person name="Boyd A."/>
            <person name="Carlson A."/>
            <person name="Copeland A."/>
            <person name="Coutinho P.M."/>
            <person name="de Vries R.P."/>
            <person name="Ferreira P."/>
            <person name="Findley K."/>
            <person name="Foster B."/>
            <person name="Gaskell J."/>
            <person name="Glotzer D."/>
            <person name="Gorecki P."/>
            <person name="Heitman J."/>
            <person name="Hesse C."/>
            <person name="Hori C."/>
            <person name="Igarashi K."/>
            <person name="Jurgens J.A."/>
            <person name="Kallen N."/>
            <person name="Kersten P."/>
            <person name="Kohler A."/>
            <person name="Kuees U."/>
            <person name="Kumar T.K.A."/>
            <person name="Kuo A."/>
            <person name="LaButti K."/>
            <person name="Larrondo L.F."/>
            <person name="Lindquist E."/>
            <person name="Ling A."/>
            <person name="Lombard V."/>
            <person name="Lucas S."/>
            <person name="Lundell T."/>
            <person name="Martin R."/>
            <person name="McLaughlin D.J."/>
            <person name="Morgenstern I."/>
            <person name="Morin E."/>
            <person name="Murat C."/>
            <person name="Nagy L.G."/>
            <person name="Nolan M."/>
            <person name="Ohm R.A."/>
            <person name="Patyshakuliyeva A."/>
            <person name="Rokas A."/>
            <person name="Ruiz-Duenas F.J."/>
            <person name="Sabat G."/>
            <person name="Salamov A."/>
            <person name="Samejima M."/>
            <person name="Schmutz J."/>
            <person name="Slot J.C."/>
            <person name="St John F."/>
            <person name="Stenlid J."/>
            <person name="Sun H."/>
            <person name="Sun S."/>
            <person name="Syed K."/>
            <person name="Tsang A."/>
            <person name="Wiebenga A."/>
            <person name="Young D."/>
            <person name="Pisabarro A."/>
            <person name="Eastwood D.C."/>
            <person name="Martin F."/>
            <person name="Cullen D."/>
            <person name="Grigoriev I.V."/>
            <person name="Hibbett D.S."/>
        </authorList>
    </citation>
    <scope>NUCLEOTIDE SEQUENCE [LARGE SCALE GENOMIC DNA]</scope>
    <source>
        <strain evidence="2 3">MD-104</strain>
    </source>
</reference>
<organism evidence="2 3">
    <name type="scientific">Wolfiporia cocos (strain MD-104)</name>
    <name type="common">Brown rot fungus</name>
    <dbReference type="NCBI Taxonomy" id="742152"/>
    <lineage>
        <taxon>Eukaryota</taxon>
        <taxon>Fungi</taxon>
        <taxon>Dikarya</taxon>
        <taxon>Basidiomycota</taxon>
        <taxon>Agaricomycotina</taxon>
        <taxon>Agaricomycetes</taxon>
        <taxon>Polyporales</taxon>
        <taxon>Phaeolaceae</taxon>
        <taxon>Wolfiporia</taxon>
    </lineage>
</organism>
<feature type="region of interest" description="Disordered" evidence="1">
    <location>
        <begin position="24"/>
        <end position="93"/>
    </location>
</feature>
<dbReference type="Proteomes" id="UP000218811">
    <property type="component" value="Unassembled WGS sequence"/>
</dbReference>
<evidence type="ECO:0000256" key="1">
    <source>
        <dbReference type="SAM" id="MobiDB-lite"/>
    </source>
</evidence>
<dbReference type="AlphaFoldDB" id="A0A2H3JYC1"/>
<feature type="compositionally biased region" description="Basic and acidic residues" evidence="1">
    <location>
        <begin position="33"/>
        <end position="42"/>
    </location>
</feature>
<proteinExistence type="predicted"/>
<keyword evidence="3" id="KW-1185">Reference proteome</keyword>
<evidence type="ECO:0000313" key="3">
    <source>
        <dbReference type="Proteomes" id="UP000218811"/>
    </source>
</evidence>
<gene>
    <name evidence="2" type="ORF">WOLCODRAFT_153951</name>
</gene>
<name>A0A2H3JYC1_WOLCO</name>
<sequence length="214" mass="23168">MIGSNNSRPSSCACEWPKHPLHATASCQTPSRAPEDGTRGNDVRSVARPHTPTRSLRPRARRSSHLAATRTTLHTPTCMPAPCPSTLPRPQINGTVRNGNATDRLFTPDALMYPRAVPSRRSAHPDADSGESSPVQRYLYLYARTLARSRVRTPLPGKSTARTALGSGRPVGPPSIALIVQNSGAWPAAPRSCLVDTVQMHDVTSSRQRVRTVN</sequence>
<dbReference type="EMBL" id="KB468146">
    <property type="protein sequence ID" value="PCH43899.1"/>
    <property type="molecule type" value="Genomic_DNA"/>
</dbReference>
<accession>A0A2H3JYC1</accession>
<evidence type="ECO:0000313" key="2">
    <source>
        <dbReference type="EMBL" id="PCH43899.1"/>
    </source>
</evidence>